<organism evidence="1 2">
    <name type="scientific">Humisphaera borealis</name>
    <dbReference type="NCBI Taxonomy" id="2807512"/>
    <lineage>
        <taxon>Bacteria</taxon>
        <taxon>Pseudomonadati</taxon>
        <taxon>Planctomycetota</taxon>
        <taxon>Phycisphaerae</taxon>
        <taxon>Tepidisphaerales</taxon>
        <taxon>Tepidisphaeraceae</taxon>
        <taxon>Humisphaera</taxon>
    </lineage>
</organism>
<protein>
    <recommendedName>
        <fullName evidence="3">DZANK-type domain-containing protein</fullName>
    </recommendedName>
</protein>
<dbReference type="KEGG" id="hbs:IPV69_16055"/>
<reference evidence="1 2" key="1">
    <citation type="submission" date="2020-10" db="EMBL/GenBank/DDBJ databases">
        <title>Wide distribution of Phycisphaera-like planctomycetes from WD2101 soil group in peatlands and genome analysis of the first cultivated representative.</title>
        <authorList>
            <person name="Dedysh S.N."/>
            <person name="Beletsky A.V."/>
            <person name="Ivanova A."/>
            <person name="Kulichevskaya I.S."/>
            <person name="Suzina N.E."/>
            <person name="Philippov D.A."/>
            <person name="Rakitin A.L."/>
            <person name="Mardanov A.V."/>
            <person name="Ravin N.V."/>
        </authorList>
    </citation>
    <scope>NUCLEOTIDE SEQUENCE [LARGE SCALE GENOMIC DNA]</scope>
    <source>
        <strain evidence="1 2">M1803</strain>
    </source>
</reference>
<accession>A0A7M2WQU2</accession>
<keyword evidence="2" id="KW-1185">Reference proteome</keyword>
<sequence length="88" mass="9046">MIRFLSPVLGILMLVGVVGCQHSDSKMSDSKMMSEVDVCPSCKGTQKATGDGKCEMCGKMVADACPTCPGVQVAVDGKCPSCGKGVSK</sequence>
<dbReference type="AlphaFoldDB" id="A0A7M2WQU2"/>
<dbReference type="RefSeq" id="WP_206290703.1">
    <property type="nucleotide sequence ID" value="NZ_CP063458.1"/>
</dbReference>
<dbReference type="Proteomes" id="UP000593765">
    <property type="component" value="Chromosome"/>
</dbReference>
<evidence type="ECO:0008006" key="3">
    <source>
        <dbReference type="Google" id="ProtNLM"/>
    </source>
</evidence>
<dbReference type="PROSITE" id="PS51257">
    <property type="entry name" value="PROKAR_LIPOPROTEIN"/>
    <property type="match status" value="1"/>
</dbReference>
<evidence type="ECO:0000313" key="2">
    <source>
        <dbReference type="Proteomes" id="UP000593765"/>
    </source>
</evidence>
<proteinExistence type="predicted"/>
<name>A0A7M2WQU2_9BACT</name>
<evidence type="ECO:0000313" key="1">
    <source>
        <dbReference type="EMBL" id="QOV87793.1"/>
    </source>
</evidence>
<gene>
    <name evidence="1" type="ORF">IPV69_16055</name>
</gene>
<dbReference type="EMBL" id="CP063458">
    <property type="protein sequence ID" value="QOV87793.1"/>
    <property type="molecule type" value="Genomic_DNA"/>
</dbReference>